<evidence type="ECO:0000313" key="6">
    <source>
        <dbReference type="Proteomes" id="UP000352088"/>
    </source>
</evidence>
<evidence type="ECO:0000313" key="2">
    <source>
        <dbReference type="EMBL" id="EAK1510370.1"/>
    </source>
</evidence>
<dbReference type="EMBL" id="AACGFG010000014">
    <property type="protein sequence ID" value="EAK4358914.1"/>
    <property type="molecule type" value="Genomic_DNA"/>
</dbReference>
<dbReference type="AlphaFoldDB" id="A0A0Q2LS19"/>
<dbReference type="KEGG" id="ccoo:ATE51_06010"/>
<evidence type="ECO:0000313" key="7">
    <source>
        <dbReference type="Proteomes" id="UP000361993"/>
    </source>
</evidence>
<dbReference type="Proteomes" id="UP000365807">
    <property type="component" value="Unassembled WGS sequence"/>
</dbReference>
<sequence>MKILFLALIAFFITSCAKMNSDYFNSSFAVEETKINYNKIADDFSQFIISYYAPNKTTFFINEDKNNQDFSNYFINTLRKKGYAISNDNSKKDLTFLSYQISQIDNENIVAIFNINESKINVIYKIIENKLVKPNITSFNFTPKTKG</sequence>
<name>A0A0Q2LS19_CAMCO</name>
<reference evidence="2 7" key="1">
    <citation type="submission" date="2018-05" db="EMBL/GenBank/DDBJ databases">
        <authorList>
            <consortium name="GenomeTrakr network: Whole genome sequencing for foodborne pathogen traceback"/>
        </authorList>
    </citation>
    <scope>NUCLEOTIDE SEQUENCE [LARGE SCALE GENOMIC DNA]</scope>
    <source>
        <strain evidence="2 7">NC_C6016</strain>
    </source>
</reference>
<feature type="chain" id="PRO_5042680339" evidence="1">
    <location>
        <begin position="18"/>
        <end position="147"/>
    </location>
</feature>
<proteinExistence type="predicted"/>
<evidence type="ECO:0000313" key="4">
    <source>
        <dbReference type="EMBL" id="EAL6851594.1"/>
    </source>
</evidence>
<dbReference type="EMBL" id="AACQHW010000013">
    <property type="protein sequence ID" value="EAL6851594.1"/>
    <property type="molecule type" value="Genomic_DNA"/>
</dbReference>
<evidence type="ECO:0000313" key="8">
    <source>
        <dbReference type="Proteomes" id="UP000365807"/>
    </source>
</evidence>
<dbReference type="Proteomes" id="UP000411403">
    <property type="component" value="Unassembled WGS sequence"/>
</dbReference>
<dbReference type="EMBL" id="AACSIE010000012">
    <property type="protein sequence ID" value="EAL9205210.1"/>
    <property type="molecule type" value="Genomic_DNA"/>
</dbReference>
<evidence type="ECO:0000313" key="5">
    <source>
        <dbReference type="EMBL" id="EAL9205210.1"/>
    </source>
</evidence>
<gene>
    <name evidence="3" type="ORF">C6T04_08345</name>
    <name evidence="2" type="ORF">CJD00_08980</name>
    <name evidence="4" type="ORF">DSX26_09045</name>
    <name evidence="5" type="ORF">DYU70_08630</name>
</gene>
<dbReference type="PROSITE" id="PS51257">
    <property type="entry name" value="PROKAR_LIPOPROTEIN"/>
    <property type="match status" value="1"/>
</dbReference>
<protein>
    <submittedName>
        <fullName evidence="4">Uncharacterized protein</fullName>
    </submittedName>
</protein>
<feature type="signal peptide" evidence="1">
    <location>
        <begin position="1"/>
        <end position="17"/>
    </location>
</feature>
<dbReference type="OrthoDB" id="5368602at2"/>
<dbReference type="RefSeq" id="WP_002779806.1">
    <property type="nucleotide sequence ID" value="NZ_AANOQZ020000015.1"/>
</dbReference>
<dbReference type="EMBL" id="AACDUL010000023">
    <property type="protein sequence ID" value="EAK1510370.1"/>
    <property type="molecule type" value="Genomic_DNA"/>
</dbReference>
<organism evidence="4 6">
    <name type="scientific">Campylobacter coli</name>
    <dbReference type="NCBI Taxonomy" id="195"/>
    <lineage>
        <taxon>Bacteria</taxon>
        <taxon>Pseudomonadati</taxon>
        <taxon>Campylobacterota</taxon>
        <taxon>Epsilonproteobacteria</taxon>
        <taxon>Campylobacterales</taxon>
        <taxon>Campylobacteraceae</taxon>
        <taxon>Campylobacter</taxon>
    </lineage>
</organism>
<evidence type="ECO:0000256" key="1">
    <source>
        <dbReference type="SAM" id="SignalP"/>
    </source>
</evidence>
<dbReference type="KEGG" id="ccof:VC76_09465"/>
<evidence type="ECO:0000313" key="9">
    <source>
        <dbReference type="Proteomes" id="UP000411403"/>
    </source>
</evidence>
<keyword evidence="1" id="KW-0732">Signal</keyword>
<dbReference type="GeneID" id="66545254"/>
<dbReference type="Proteomes" id="UP000361993">
    <property type="component" value="Unassembled WGS sequence"/>
</dbReference>
<dbReference type="Proteomes" id="UP000352088">
    <property type="component" value="Unassembled WGS sequence"/>
</dbReference>
<reference evidence="4 6" key="2">
    <citation type="submission" date="2018-07" db="EMBL/GenBank/DDBJ databases">
        <authorList>
            <consortium name="NARMS: The National Antimicrobial Resistance Monitoring System"/>
        </authorList>
    </citation>
    <scope>NUCLEOTIDE SEQUENCE [LARGE SCALE GENOMIC DNA]</scope>
    <source>
        <strain evidence="5 9">CVM N17C171</strain>
        <strain evidence="4 6">CVM N17C548</strain>
        <strain evidence="3 8">FSIS11807978</strain>
    </source>
</reference>
<accession>A0A0Q2LS19</accession>
<evidence type="ECO:0000313" key="3">
    <source>
        <dbReference type="EMBL" id="EAK4358914.1"/>
    </source>
</evidence>
<comment type="caution">
    <text evidence="4">The sequence shown here is derived from an EMBL/GenBank/DDBJ whole genome shotgun (WGS) entry which is preliminary data.</text>
</comment>